<accession>A0A0F9L870</accession>
<dbReference type="AlphaFoldDB" id="A0A0F9L870"/>
<evidence type="ECO:0000313" key="1">
    <source>
        <dbReference type="EMBL" id="KKM83636.1"/>
    </source>
</evidence>
<reference evidence="1" key="1">
    <citation type="journal article" date="2015" name="Nature">
        <title>Complex archaea that bridge the gap between prokaryotes and eukaryotes.</title>
        <authorList>
            <person name="Spang A."/>
            <person name="Saw J.H."/>
            <person name="Jorgensen S.L."/>
            <person name="Zaremba-Niedzwiedzka K."/>
            <person name="Martijn J."/>
            <person name="Lind A.E."/>
            <person name="van Eijk R."/>
            <person name="Schleper C."/>
            <person name="Guy L."/>
            <person name="Ettema T.J."/>
        </authorList>
    </citation>
    <scope>NUCLEOTIDE SEQUENCE</scope>
</reference>
<organism evidence="1">
    <name type="scientific">marine sediment metagenome</name>
    <dbReference type="NCBI Taxonomy" id="412755"/>
    <lineage>
        <taxon>unclassified sequences</taxon>
        <taxon>metagenomes</taxon>
        <taxon>ecological metagenomes</taxon>
    </lineage>
</organism>
<protein>
    <submittedName>
        <fullName evidence="1">Uncharacterized protein</fullName>
    </submittedName>
</protein>
<gene>
    <name evidence="1" type="ORF">LCGC14_1307350</name>
</gene>
<name>A0A0F9L870_9ZZZZ</name>
<sequence length="124" mass="13940">MKRLIICCVVSFILVAGVTELYCQEPDSTAIDSAQVEEATPDTTWVGPEKPREITDAERIAIIGAFVQVCYDRDLRFTIEQEGKDYWYTITETAFGLHVQIKGRGKSWREAVRVLLVSLSRLGG</sequence>
<dbReference type="EMBL" id="LAZR01007683">
    <property type="protein sequence ID" value="KKM83636.1"/>
    <property type="molecule type" value="Genomic_DNA"/>
</dbReference>
<comment type="caution">
    <text evidence="1">The sequence shown here is derived from an EMBL/GenBank/DDBJ whole genome shotgun (WGS) entry which is preliminary data.</text>
</comment>
<proteinExistence type="predicted"/>